<name>A0A9P6U1P3_9FUNG</name>
<dbReference type="OrthoDB" id="509124at2759"/>
<reference evidence="1" key="1">
    <citation type="journal article" date="2020" name="Fungal Divers.">
        <title>Resolving the Mortierellaceae phylogeny through synthesis of multi-gene phylogenetics and phylogenomics.</title>
        <authorList>
            <person name="Vandepol N."/>
            <person name="Liber J."/>
            <person name="Desiro A."/>
            <person name="Na H."/>
            <person name="Kennedy M."/>
            <person name="Barry K."/>
            <person name="Grigoriev I.V."/>
            <person name="Miller A.N."/>
            <person name="O'Donnell K."/>
            <person name="Stajich J.E."/>
            <person name="Bonito G."/>
        </authorList>
    </citation>
    <scope>NUCLEOTIDE SEQUENCE</scope>
    <source>
        <strain evidence="1">BC1065</strain>
    </source>
</reference>
<dbReference type="AlphaFoldDB" id="A0A9P6U1P3"/>
<sequence length="170" mass="19320">MLDDIVKTSIEIDADPATIYSILTDLSRYHEWNPQMFEARGDPVVGQKIWFRVKISTFQPTIIVADKDKQLTWRNILLGVPGLTNCDHSFIITPLVHEGDQQNGDVGQDDIQAHPGRVLRSRLDNEETFWGITVPALRLFGFLDEVKADFQKVNEALKKRAEEFAAANKK</sequence>
<dbReference type="InterPro" id="IPR023393">
    <property type="entry name" value="START-like_dom_sf"/>
</dbReference>
<dbReference type="CDD" id="cd07822">
    <property type="entry name" value="SRPBCC_4"/>
    <property type="match status" value="1"/>
</dbReference>
<dbReference type="Gene3D" id="3.30.530.20">
    <property type="match status" value="1"/>
</dbReference>
<dbReference type="SUPFAM" id="SSF55961">
    <property type="entry name" value="Bet v1-like"/>
    <property type="match status" value="1"/>
</dbReference>
<dbReference type="InterPro" id="IPR019587">
    <property type="entry name" value="Polyketide_cyclase/dehydratase"/>
</dbReference>
<evidence type="ECO:0000313" key="2">
    <source>
        <dbReference type="Proteomes" id="UP000807716"/>
    </source>
</evidence>
<proteinExistence type="predicted"/>
<dbReference type="PANTHER" id="PTHR36166">
    <property type="entry name" value="CHROMOSOME 9, WHOLE GENOME SHOTGUN SEQUENCE"/>
    <property type="match status" value="1"/>
</dbReference>
<dbReference type="PANTHER" id="PTHR36166:SF1">
    <property type="entry name" value="SRPBCC DOMAIN-CONTAINING PROTEIN"/>
    <property type="match status" value="1"/>
</dbReference>
<evidence type="ECO:0000313" key="1">
    <source>
        <dbReference type="EMBL" id="KAG0255834.1"/>
    </source>
</evidence>
<organism evidence="1 2">
    <name type="scientific">Actinomortierella ambigua</name>
    <dbReference type="NCBI Taxonomy" id="1343610"/>
    <lineage>
        <taxon>Eukaryota</taxon>
        <taxon>Fungi</taxon>
        <taxon>Fungi incertae sedis</taxon>
        <taxon>Mucoromycota</taxon>
        <taxon>Mortierellomycotina</taxon>
        <taxon>Mortierellomycetes</taxon>
        <taxon>Mortierellales</taxon>
        <taxon>Mortierellaceae</taxon>
        <taxon>Actinomortierella</taxon>
    </lineage>
</organism>
<dbReference type="Proteomes" id="UP000807716">
    <property type="component" value="Unassembled WGS sequence"/>
</dbReference>
<protein>
    <recommendedName>
        <fullName evidence="3">SRPBCC domain-containing protein</fullName>
    </recommendedName>
</protein>
<comment type="caution">
    <text evidence="1">The sequence shown here is derived from an EMBL/GenBank/DDBJ whole genome shotgun (WGS) entry which is preliminary data.</text>
</comment>
<accession>A0A9P6U1P3</accession>
<keyword evidence="2" id="KW-1185">Reference proteome</keyword>
<evidence type="ECO:0008006" key="3">
    <source>
        <dbReference type="Google" id="ProtNLM"/>
    </source>
</evidence>
<dbReference type="EMBL" id="JAAAJB010000439">
    <property type="protein sequence ID" value="KAG0255834.1"/>
    <property type="molecule type" value="Genomic_DNA"/>
</dbReference>
<dbReference type="Pfam" id="PF10604">
    <property type="entry name" value="Polyketide_cyc2"/>
    <property type="match status" value="1"/>
</dbReference>
<gene>
    <name evidence="1" type="ORF">DFQ27_006034</name>
</gene>